<dbReference type="AlphaFoldDB" id="A0A371GMY6"/>
<evidence type="ECO:0000256" key="1">
    <source>
        <dbReference type="SAM" id="MobiDB-lite"/>
    </source>
</evidence>
<feature type="region of interest" description="Disordered" evidence="1">
    <location>
        <begin position="72"/>
        <end position="92"/>
    </location>
</feature>
<accession>A0A371GMY6</accession>
<keyword evidence="3" id="KW-1185">Reference proteome</keyword>
<feature type="non-terminal residue" evidence="2">
    <location>
        <position position="1"/>
    </location>
</feature>
<proteinExistence type="predicted"/>
<comment type="caution">
    <text evidence="2">The sequence shown here is derived from an EMBL/GenBank/DDBJ whole genome shotgun (WGS) entry which is preliminary data.</text>
</comment>
<sequence>MRSNPIGVSHLIIITISAKAKSRAICSSTIQTCPERTSRLNQLSTTDSTIPSTTVSTTTTIENVSSRKLTISGGSDEAVSNKKPGVPANHEL</sequence>
<evidence type="ECO:0000313" key="3">
    <source>
        <dbReference type="Proteomes" id="UP000257109"/>
    </source>
</evidence>
<organism evidence="2 3">
    <name type="scientific">Mucuna pruriens</name>
    <name type="common">Velvet bean</name>
    <name type="synonym">Dolichos pruriens</name>
    <dbReference type="NCBI Taxonomy" id="157652"/>
    <lineage>
        <taxon>Eukaryota</taxon>
        <taxon>Viridiplantae</taxon>
        <taxon>Streptophyta</taxon>
        <taxon>Embryophyta</taxon>
        <taxon>Tracheophyta</taxon>
        <taxon>Spermatophyta</taxon>
        <taxon>Magnoliopsida</taxon>
        <taxon>eudicotyledons</taxon>
        <taxon>Gunneridae</taxon>
        <taxon>Pentapetalae</taxon>
        <taxon>rosids</taxon>
        <taxon>fabids</taxon>
        <taxon>Fabales</taxon>
        <taxon>Fabaceae</taxon>
        <taxon>Papilionoideae</taxon>
        <taxon>50 kb inversion clade</taxon>
        <taxon>NPAAA clade</taxon>
        <taxon>indigoferoid/millettioid clade</taxon>
        <taxon>Phaseoleae</taxon>
        <taxon>Mucuna</taxon>
    </lineage>
</organism>
<dbReference type="EMBL" id="QJKJ01005017">
    <property type="protein sequence ID" value="RDX91860.1"/>
    <property type="molecule type" value="Genomic_DNA"/>
</dbReference>
<evidence type="ECO:0000313" key="2">
    <source>
        <dbReference type="EMBL" id="RDX91860.1"/>
    </source>
</evidence>
<gene>
    <name evidence="2" type="ORF">CR513_26108</name>
</gene>
<name>A0A371GMY6_MUCPR</name>
<reference evidence="2" key="1">
    <citation type="submission" date="2018-05" db="EMBL/GenBank/DDBJ databases">
        <title>Draft genome of Mucuna pruriens seed.</title>
        <authorList>
            <person name="Nnadi N.E."/>
            <person name="Vos R."/>
            <person name="Hasami M.H."/>
            <person name="Devisetty U.K."/>
            <person name="Aguiy J.C."/>
        </authorList>
    </citation>
    <scope>NUCLEOTIDE SEQUENCE [LARGE SCALE GENOMIC DNA]</scope>
    <source>
        <strain evidence="2">JCA_2017</strain>
    </source>
</reference>
<protein>
    <submittedName>
        <fullName evidence="2">Uncharacterized protein</fullName>
    </submittedName>
</protein>
<dbReference type="Proteomes" id="UP000257109">
    <property type="component" value="Unassembled WGS sequence"/>
</dbReference>